<dbReference type="InterPro" id="IPR015659">
    <property type="entry name" value="Proline_oxidase"/>
</dbReference>
<keyword evidence="4 5" id="KW-0642">Proline metabolism</keyword>
<evidence type="ECO:0000256" key="1">
    <source>
        <dbReference type="ARBA" id="ARBA00005869"/>
    </source>
</evidence>
<name>A0A835T0S5_CHLIN</name>
<comment type="cofactor">
    <cofactor evidence="5">
        <name>FAD</name>
        <dbReference type="ChEBI" id="CHEBI:57692"/>
    </cofactor>
</comment>
<dbReference type="AlphaFoldDB" id="A0A835T0S5"/>
<protein>
    <recommendedName>
        <fullName evidence="2 5">Proline dehydrogenase</fullName>
        <ecNumber evidence="2 5">1.5.5.2</ecNumber>
    </recommendedName>
</protein>
<evidence type="ECO:0000259" key="6">
    <source>
        <dbReference type="Pfam" id="PF01619"/>
    </source>
</evidence>
<dbReference type="GO" id="GO:0010133">
    <property type="term" value="P:L-proline catabolic process to L-glutamate"/>
    <property type="evidence" value="ECO:0007669"/>
    <property type="project" value="TreeGrafter"/>
</dbReference>
<keyword evidence="5" id="KW-0285">Flavoprotein</keyword>
<dbReference type="EMBL" id="JAEHOC010000015">
    <property type="protein sequence ID" value="KAG2435211.1"/>
    <property type="molecule type" value="Genomic_DNA"/>
</dbReference>
<gene>
    <name evidence="7" type="ORF">HXX76_007294</name>
</gene>
<dbReference type="GO" id="GO:0071949">
    <property type="term" value="F:FAD binding"/>
    <property type="evidence" value="ECO:0007669"/>
    <property type="project" value="TreeGrafter"/>
</dbReference>
<evidence type="ECO:0000313" key="7">
    <source>
        <dbReference type="EMBL" id="KAG2435211.1"/>
    </source>
</evidence>
<dbReference type="PANTHER" id="PTHR13914">
    <property type="entry name" value="PROLINE OXIDASE"/>
    <property type="match status" value="1"/>
</dbReference>
<dbReference type="EC" id="1.5.5.2" evidence="2 5"/>
<sequence length="520" mass="55693">MMLLHSERTAINVRQHRHLPVAAPVVRRVAVKAVNAPKNASAPAPDHVPEAAKATDEEMLRSMAMMRLTAPAAAVRDAEKLMDAPQGSAAEDISHLLHKQFLDGLAAEGVLPPMPSSMPPMPTIPGARPTAQDIAKITEVLEYASKNFPAITSVATMDGDAASRAAAFTDFELKTETVLEKNCVDLLSAIDDAATSSGQGFSTVKVSSLGDPRLLKHLSKSIGASGSIAGALTPAEEKHLDALVGRLEWLVSRAQNQGVKLIISAERASLRPAVDAIARELMRQYNRPGTDDGQTQGAVIFTTYQAYMRDAQARLAVDLALAEKDGYVLGSKLVGGVDPHGESSTAQRKGIRAPTWESEAETEICFNGCVAQLNNAVKGGSAELMIATRSTEVVKQTISFMTRLGLKPEKAPVYFNVETDLTDDLSQTLGSHGCKVFKYSAAGDKIVAYEIRTVTSPSKSLKPVRKDLSKLQGDLIRRLVPDNEDPAAQAAALVSRHVADMYDEEEDQEWVHTSASVKAA</sequence>
<dbReference type="Proteomes" id="UP000650467">
    <property type="component" value="Unassembled WGS sequence"/>
</dbReference>
<comment type="similarity">
    <text evidence="1 5">Belongs to the proline oxidase family.</text>
</comment>
<keyword evidence="8" id="KW-1185">Reference proteome</keyword>
<dbReference type="InterPro" id="IPR002872">
    <property type="entry name" value="Proline_DH_dom"/>
</dbReference>
<dbReference type="OrthoDB" id="5464at2759"/>
<dbReference type="Gene3D" id="3.20.20.220">
    <property type="match status" value="1"/>
</dbReference>
<dbReference type="Pfam" id="PF01619">
    <property type="entry name" value="Pro_dh"/>
    <property type="match status" value="1"/>
</dbReference>
<evidence type="ECO:0000313" key="8">
    <source>
        <dbReference type="Proteomes" id="UP000650467"/>
    </source>
</evidence>
<dbReference type="PANTHER" id="PTHR13914:SF0">
    <property type="entry name" value="PROLINE DEHYDROGENASE 1, MITOCHONDRIAL"/>
    <property type="match status" value="1"/>
</dbReference>
<reference evidence="7" key="1">
    <citation type="journal article" date="2020" name="bioRxiv">
        <title>Comparative genomics of Chlamydomonas.</title>
        <authorList>
            <person name="Craig R.J."/>
            <person name="Hasan A.R."/>
            <person name="Ness R.W."/>
            <person name="Keightley P.D."/>
        </authorList>
    </citation>
    <scope>NUCLEOTIDE SEQUENCE</scope>
    <source>
        <strain evidence="7">SAG 7.73</strain>
    </source>
</reference>
<comment type="catalytic activity">
    <reaction evidence="5">
        <text>L-proline + a quinone = (S)-1-pyrroline-5-carboxylate + a quinol + H(+)</text>
        <dbReference type="Rhea" id="RHEA:23784"/>
        <dbReference type="ChEBI" id="CHEBI:15378"/>
        <dbReference type="ChEBI" id="CHEBI:17388"/>
        <dbReference type="ChEBI" id="CHEBI:24646"/>
        <dbReference type="ChEBI" id="CHEBI:60039"/>
        <dbReference type="ChEBI" id="CHEBI:132124"/>
        <dbReference type="EC" id="1.5.5.2"/>
    </reaction>
</comment>
<evidence type="ECO:0000256" key="5">
    <source>
        <dbReference type="RuleBase" id="RU364054"/>
    </source>
</evidence>
<evidence type="ECO:0000256" key="2">
    <source>
        <dbReference type="ARBA" id="ARBA00012695"/>
    </source>
</evidence>
<evidence type="ECO:0000256" key="4">
    <source>
        <dbReference type="ARBA" id="ARBA00023062"/>
    </source>
</evidence>
<feature type="domain" description="Proline dehydrogenase" evidence="6">
    <location>
        <begin position="176"/>
        <end position="444"/>
    </location>
</feature>
<keyword evidence="5" id="KW-0274">FAD</keyword>
<comment type="function">
    <text evidence="5">Converts proline to delta-1-pyrroline-5-carboxylate.</text>
</comment>
<dbReference type="InterPro" id="IPR029041">
    <property type="entry name" value="FAD-linked_oxidoreductase-like"/>
</dbReference>
<accession>A0A835T0S5</accession>
<organism evidence="7 8">
    <name type="scientific">Chlamydomonas incerta</name>
    <dbReference type="NCBI Taxonomy" id="51695"/>
    <lineage>
        <taxon>Eukaryota</taxon>
        <taxon>Viridiplantae</taxon>
        <taxon>Chlorophyta</taxon>
        <taxon>core chlorophytes</taxon>
        <taxon>Chlorophyceae</taxon>
        <taxon>CS clade</taxon>
        <taxon>Chlamydomonadales</taxon>
        <taxon>Chlamydomonadaceae</taxon>
        <taxon>Chlamydomonas</taxon>
    </lineage>
</organism>
<proteinExistence type="inferred from homology"/>
<dbReference type="SUPFAM" id="SSF51730">
    <property type="entry name" value="FAD-linked oxidoreductase"/>
    <property type="match status" value="1"/>
</dbReference>
<keyword evidence="3 5" id="KW-0560">Oxidoreductase</keyword>
<comment type="caution">
    <text evidence="7">The sequence shown here is derived from an EMBL/GenBank/DDBJ whole genome shotgun (WGS) entry which is preliminary data.</text>
</comment>
<dbReference type="GO" id="GO:0005739">
    <property type="term" value="C:mitochondrion"/>
    <property type="evidence" value="ECO:0007669"/>
    <property type="project" value="TreeGrafter"/>
</dbReference>
<evidence type="ECO:0000256" key="3">
    <source>
        <dbReference type="ARBA" id="ARBA00023002"/>
    </source>
</evidence>
<dbReference type="GO" id="GO:0004657">
    <property type="term" value="F:proline dehydrogenase activity"/>
    <property type="evidence" value="ECO:0007669"/>
    <property type="project" value="UniProtKB-EC"/>
</dbReference>